<sequence>MTPNPWGTFNCPVNVLVCDDAAFVQGWYTENEYYFRGRLGPEDGQAEKERMDDDGQREGREDTGAEAGKRGMHSKEDAGPGPTESGMQIRADAGPKKEEEEEPKEAND</sequence>
<feature type="compositionally biased region" description="Basic and acidic residues" evidence="1">
    <location>
        <begin position="37"/>
        <end position="78"/>
    </location>
</feature>
<dbReference type="AlphaFoldDB" id="A0AAV7VB46"/>
<accession>A0AAV7VB46</accession>
<feature type="compositionally biased region" description="Basic and acidic residues" evidence="1">
    <location>
        <begin position="93"/>
        <end position="108"/>
    </location>
</feature>
<organism evidence="2 3">
    <name type="scientific">Pleurodeles waltl</name>
    <name type="common">Iberian ribbed newt</name>
    <dbReference type="NCBI Taxonomy" id="8319"/>
    <lineage>
        <taxon>Eukaryota</taxon>
        <taxon>Metazoa</taxon>
        <taxon>Chordata</taxon>
        <taxon>Craniata</taxon>
        <taxon>Vertebrata</taxon>
        <taxon>Euteleostomi</taxon>
        <taxon>Amphibia</taxon>
        <taxon>Batrachia</taxon>
        <taxon>Caudata</taxon>
        <taxon>Salamandroidea</taxon>
        <taxon>Salamandridae</taxon>
        <taxon>Pleurodelinae</taxon>
        <taxon>Pleurodeles</taxon>
    </lineage>
</organism>
<evidence type="ECO:0000256" key="1">
    <source>
        <dbReference type="SAM" id="MobiDB-lite"/>
    </source>
</evidence>
<feature type="region of interest" description="Disordered" evidence="1">
    <location>
        <begin position="37"/>
        <end position="108"/>
    </location>
</feature>
<dbReference type="Proteomes" id="UP001066276">
    <property type="component" value="Chromosome 2_1"/>
</dbReference>
<proteinExistence type="predicted"/>
<protein>
    <submittedName>
        <fullName evidence="2">Uncharacterized protein</fullName>
    </submittedName>
</protein>
<name>A0AAV7VB46_PLEWA</name>
<keyword evidence="3" id="KW-1185">Reference proteome</keyword>
<gene>
    <name evidence="2" type="ORF">NDU88_001202</name>
</gene>
<evidence type="ECO:0000313" key="3">
    <source>
        <dbReference type="Proteomes" id="UP001066276"/>
    </source>
</evidence>
<dbReference type="EMBL" id="JANPWB010000003">
    <property type="protein sequence ID" value="KAJ1197342.1"/>
    <property type="molecule type" value="Genomic_DNA"/>
</dbReference>
<evidence type="ECO:0000313" key="2">
    <source>
        <dbReference type="EMBL" id="KAJ1197342.1"/>
    </source>
</evidence>
<comment type="caution">
    <text evidence="2">The sequence shown here is derived from an EMBL/GenBank/DDBJ whole genome shotgun (WGS) entry which is preliminary data.</text>
</comment>
<reference evidence="2" key="1">
    <citation type="journal article" date="2022" name="bioRxiv">
        <title>Sequencing and chromosome-scale assembly of the giantPleurodeles waltlgenome.</title>
        <authorList>
            <person name="Brown T."/>
            <person name="Elewa A."/>
            <person name="Iarovenko S."/>
            <person name="Subramanian E."/>
            <person name="Araus A.J."/>
            <person name="Petzold A."/>
            <person name="Susuki M."/>
            <person name="Suzuki K.-i.T."/>
            <person name="Hayashi T."/>
            <person name="Toyoda A."/>
            <person name="Oliveira C."/>
            <person name="Osipova E."/>
            <person name="Leigh N.D."/>
            <person name="Simon A."/>
            <person name="Yun M.H."/>
        </authorList>
    </citation>
    <scope>NUCLEOTIDE SEQUENCE</scope>
    <source>
        <strain evidence="2">20211129_DDA</strain>
        <tissue evidence="2">Liver</tissue>
    </source>
</reference>